<keyword evidence="5" id="KW-0813">Transport</keyword>
<keyword evidence="12" id="KW-1185">Reference proteome</keyword>
<gene>
    <name evidence="11" type="ORF">RI543_001105</name>
</gene>
<dbReference type="PANTHER" id="PTHR28028:SF1">
    <property type="entry name" value="60S RIBOSOMAL SUBUNIT ASSEMBLY_EXPORT PROTEIN LOC1"/>
    <property type="match status" value="1"/>
</dbReference>
<keyword evidence="9" id="KW-0539">Nucleus</keyword>
<dbReference type="GO" id="GO:0003729">
    <property type="term" value="F:mRNA binding"/>
    <property type="evidence" value="ECO:0007669"/>
    <property type="project" value="InterPro"/>
</dbReference>
<organism evidence="11 12">
    <name type="scientific">Arxiozyma heterogenica</name>
    <dbReference type="NCBI Taxonomy" id="278026"/>
    <lineage>
        <taxon>Eukaryota</taxon>
        <taxon>Fungi</taxon>
        <taxon>Dikarya</taxon>
        <taxon>Ascomycota</taxon>
        <taxon>Saccharomycotina</taxon>
        <taxon>Saccharomycetes</taxon>
        <taxon>Saccharomycetales</taxon>
        <taxon>Saccharomycetaceae</taxon>
        <taxon>Arxiozyma</taxon>
    </lineage>
</organism>
<keyword evidence="7" id="KW-0509">mRNA transport</keyword>
<evidence type="ECO:0000256" key="6">
    <source>
        <dbReference type="ARBA" id="ARBA00022517"/>
    </source>
</evidence>
<evidence type="ECO:0000256" key="10">
    <source>
        <dbReference type="SAM" id="MobiDB-lite"/>
    </source>
</evidence>
<evidence type="ECO:0000313" key="12">
    <source>
        <dbReference type="Proteomes" id="UP001306508"/>
    </source>
</evidence>
<dbReference type="GO" id="GO:0008298">
    <property type="term" value="P:intracellular mRNA localization"/>
    <property type="evidence" value="ECO:0007669"/>
    <property type="project" value="TreeGrafter"/>
</dbReference>
<dbReference type="GO" id="GO:0042273">
    <property type="term" value="P:ribosomal large subunit biogenesis"/>
    <property type="evidence" value="ECO:0007669"/>
    <property type="project" value="InterPro"/>
</dbReference>
<evidence type="ECO:0000256" key="2">
    <source>
        <dbReference type="ARBA" id="ARBA00008132"/>
    </source>
</evidence>
<evidence type="ECO:0000313" key="11">
    <source>
        <dbReference type="EMBL" id="KAK5781556.1"/>
    </source>
</evidence>
<proteinExistence type="inferred from homology"/>
<evidence type="ECO:0000256" key="4">
    <source>
        <dbReference type="ARBA" id="ARBA00020853"/>
    </source>
</evidence>
<feature type="compositionally biased region" description="Basic residues" evidence="10">
    <location>
        <begin position="214"/>
        <end position="223"/>
    </location>
</feature>
<keyword evidence="6" id="KW-0690">Ribosome biogenesis</keyword>
<comment type="caution">
    <text evidence="11">The sequence shown here is derived from an EMBL/GenBank/DDBJ whole genome shotgun (WGS) entry which is preliminary data.</text>
</comment>
<feature type="compositionally biased region" description="Basic residues" evidence="10">
    <location>
        <begin position="1"/>
        <end position="11"/>
    </location>
</feature>
<evidence type="ECO:0000256" key="7">
    <source>
        <dbReference type="ARBA" id="ARBA00022816"/>
    </source>
</evidence>
<dbReference type="EMBL" id="JAWIZZ010000035">
    <property type="protein sequence ID" value="KAK5781556.1"/>
    <property type="molecule type" value="Genomic_DNA"/>
</dbReference>
<feature type="region of interest" description="Disordered" evidence="10">
    <location>
        <begin position="186"/>
        <end position="223"/>
    </location>
</feature>
<reference evidence="12" key="1">
    <citation type="submission" date="2023-07" db="EMBL/GenBank/DDBJ databases">
        <title>A draft genome of Kazachstania heterogenica Y-27499.</title>
        <authorList>
            <person name="Donic C."/>
            <person name="Kralova J.S."/>
            <person name="Fidel L."/>
            <person name="Ben-Dor S."/>
            <person name="Jung S."/>
        </authorList>
    </citation>
    <scope>NUCLEOTIDE SEQUENCE [LARGE SCALE GENOMIC DNA]</scope>
    <source>
        <strain evidence="12">Y27499</strain>
    </source>
</reference>
<dbReference type="GO" id="GO:0030687">
    <property type="term" value="C:preribosome, large subunit precursor"/>
    <property type="evidence" value="ECO:0007669"/>
    <property type="project" value="TreeGrafter"/>
</dbReference>
<evidence type="ECO:0000256" key="5">
    <source>
        <dbReference type="ARBA" id="ARBA00022448"/>
    </source>
</evidence>
<name>A0AAN8A995_9SACH</name>
<accession>A0AAN8A995</accession>
<keyword evidence="8" id="KW-0175">Coiled coil</keyword>
<evidence type="ECO:0000256" key="8">
    <source>
        <dbReference type="ARBA" id="ARBA00023054"/>
    </source>
</evidence>
<dbReference type="InterPro" id="IPR037650">
    <property type="entry name" value="Loc1"/>
</dbReference>
<sequence length="223" mass="26187">MVARKYKKGKSKYQSTQREVRPEVFADSISRNQLNDTIISGESKRQEQLLKAKQNQKYKVSKLATAKEQQKIRLYGKKAVSRGRDYSSKIKIDESKDIPNLNRSIIPGIKIKRGKKGKKFIDDNDTLVWQRLVKTVGDKYDQINESKIEKDRRLEEIREVKRKEIEQKEQAKLQKLEEKKNEIKNKASLARSLRRKNKRLGMREANEIKDKQDKPKKKSVSFA</sequence>
<dbReference type="GO" id="GO:0005730">
    <property type="term" value="C:nucleolus"/>
    <property type="evidence" value="ECO:0007669"/>
    <property type="project" value="UniProtKB-SubCell"/>
</dbReference>
<feature type="region of interest" description="Disordered" evidence="10">
    <location>
        <begin position="1"/>
        <end position="21"/>
    </location>
</feature>
<protein>
    <recommendedName>
        <fullName evidence="3">60S ribosomal subunit assembly/export protein LOC1</fullName>
    </recommendedName>
    <alternativeName>
        <fullName evidence="4">60S ribosomal subunit assembly/export protein loc1</fullName>
    </alternativeName>
</protein>
<evidence type="ECO:0000256" key="3">
    <source>
        <dbReference type="ARBA" id="ARBA00019670"/>
    </source>
</evidence>
<comment type="similarity">
    <text evidence="2">Belongs to the LOC1 family.</text>
</comment>
<dbReference type="GO" id="GO:0051028">
    <property type="term" value="P:mRNA transport"/>
    <property type="evidence" value="ECO:0007669"/>
    <property type="project" value="UniProtKB-KW"/>
</dbReference>
<dbReference type="AlphaFoldDB" id="A0AAN8A995"/>
<feature type="compositionally biased region" description="Basic and acidic residues" evidence="10">
    <location>
        <begin position="201"/>
        <end position="213"/>
    </location>
</feature>
<comment type="subcellular location">
    <subcellularLocation>
        <location evidence="1">Nucleus</location>
        <location evidence="1">Nucleolus</location>
    </subcellularLocation>
</comment>
<dbReference type="PANTHER" id="PTHR28028">
    <property type="entry name" value="60S RIBOSOMAL SUBUNIT ASSEMBLY/EXPORT PROTEIN LOC1"/>
    <property type="match status" value="1"/>
</dbReference>
<evidence type="ECO:0000256" key="1">
    <source>
        <dbReference type="ARBA" id="ARBA00004604"/>
    </source>
</evidence>
<dbReference type="Proteomes" id="UP001306508">
    <property type="component" value="Unassembled WGS sequence"/>
</dbReference>
<evidence type="ECO:0000256" key="9">
    <source>
        <dbReference type="ARBA" id="ARBA00023242"/>
    </source>
</evidence>